<dbReference type="GO" id="GO:0005829">
    <property type="term" value="C:cytosol"/>
    <property type="evidence" value="ECO:0007669"/>
    <property type="project" value="TreeGrafter"/>
</dbReference>
<evidence type="ECO:0000313" key="5">
    <source>
        <dbReference type="Proteomes" id="UP000190285"/>
    </source>
</evidence>
<sequence>MYQKEKEEVIKAGLKLDRYGLIALSGGNVSCKVDQDKVLVTPSGMIYEDLVADDIILMDLSGKVIEGNRKASVDTKALLYIYNNMPEVKAVIHTHQPYATALGLVQDEFKCNLTTLANATKGSVNVCPFSSAASEQMGIEAVENLKGKLAVILKHHGVIAVGNSLKQALYSCIYLEEAAKTYCVAKSMSNDVAMMTDEQIEQAVKVFDYYGQGKESVPEELVNKK</sequence>
<dbReference type="EMBL" id="FUZT01000004">
    <property type="protein sequence ID" value="SKC63654.1"/>
    <property type="molecule type" value="Genomic_DNA"/>
</dbReference>
<dbReference type="STRING" id="36842.SAMN02194393_01858"/>
<evidence type="ECO:0000256" key="1">
    <source>
        <dbReference type="ARBA" id="ARBA00022723"/>
    </source>
</evidence>
<dbReference type="InterPro" id="IPR050197">
    <property type="entry name" value="Aldolase_class_II_sugar_metab"/>
</dbReference>
<evidence type="ECO:0000259" key="3">
    <source>
        <dbReference type="SMART" id="SM01007"/>
    </source>
</evidence>
<evidence type="ECO:0000313" key="4">
    <source>
        <dbReference type="EMBL" id="SKC63654.1"/>
    </source>
</evidence>
<dbReference type="OrthoDB" id="9786287at2"/>
<keyword evidence="1" id="KW-0479">Metal-binding</keyword>
<dbReference type="SMART" id="SM01007">
    <property type="entry name" value="Aldolase_II"/>
    <property type="match status" value="1"/>
</dbReference>
<organism evidence="4 5">
    <name type="scientific">Maledivibacter halophilus</name>
    <dbReference type="NCBI Taxonomy" id="36842"/>
    <lineage>
        <taxon>Bacteria</taxon>
        <taxon>Bacillati</taxon>
        <taxon>Bacillota</taxon>
        <taxon>Clostridia</taxon>
        <taxon>Peptostreptococcales</taxon>
        <taxon>Caminicellaceae</taxon>
        <taxon>Maledivibacter</taxon>
    </lineage>
</organism>
<evidence type="ECO:0000256" key="2">
    <source>
        <dbReference type="ARBA" id="ARBA00023239"/>
    </source>
</evidence>
<accession>A0A1T5KIT5</accession>
<gene>
    <name evidence="4" type="ORF">SAMN02194393_01858</name>
</gene>
<dbReference type="SUPFAM" id="SSF53639">
    <property type="entry name" value="AraD/HMP-PK domain-like"/>
    <property type="match status" value="1"/>
</dbReference>
<dbReference type="GO" id="GO:0046872">
    <property type="term" value="F:metal ion binding"/>
    <property type="evidence" value="ECO:0007669"/>
    <property type="project" value="UniProtKB-KW"/>
</dbReference>
<feature type="domain" description="Class II aldolase/adducin N-terminal" evidence="3">
    <location>
        <begin position="7"/>
        <end position="183"/>
    </location>
</feature>
<dbReference type="InterPro" id="IPR036409">
    <property type="entry name" value="Aldolase_II/adducin_N_sf"/>
</dbReference>
<dbReference type="Proteomes" id="UP000190285">
    <property type="component" value="Unassembled WGS sequence"/>
</dbReference>
<proteinExistence type="predicted"/>
<keyword evidence="5" id="KW-1185">Reference proteome</keyword>
<reference evidence="4 5" key="1">
    <citation type="submission" date="2017-02" db="EMBL/GenBank/DDBJ databases">
        <authorList>
            <person name="Peterson S.W."/>
        </authorList>
    </citation>
    <scope>NUCLEOTIDE SEQUENCE [LARGE SCALE GENOMIC DNA]</scope>
    <source>
        <strain evidence="4 5">M1</strain>
    </source>
</reference>
<dbReference type="RefSeq" id="WP_079491076.1">
    <property type="nucleotide sequence ID" value="NZ_FUZT01000004.1"/>
</dbReference>
<dbReference type="Pfam" id="PF00596">
    <property type="entry name" value="Aldolase_II"/>
    <property type="match status" value="1"/>
</dbReference>
<dbReference type="InterPro" id="IPR001303">
    <property type="entry name" value="Aldolase_II/adducin_N"/>
</dbReference>
<dbReference type="PANTHER" id="PTHR22789">
    <property type="entry name" value="FUCULOSE PHOSPHATE ALDOLASE"/>
    <property type="match status" value="1"/>
</dbReference>
<dbReference type="PANTHER" id="PTHR22789:SF0">
    <property type="entry name" value="3-OXO-TETRONATE 4-PHOSPHATE DECARBOXYLASE-RELATED"/>
    <property type="match status" value="1"/>
</dbReference>
<name>A0A1T5KIT5_9FIRM</name>
<dbReference type="GO" id="GO:0019323">
    <property type="term" value="P:pentose catabolic process"/>
    <property type="evidence" value="ECO:0007669"/>
    <property type="project" value="TreeGrafter"/>
</dbReference>
<dbReference type="Gene3D" id="3.40.225.10">
    <property type="entry name" value="Class II aldolase/adducin N-terminal domain"/>
    <property type="match status" value="1"/>
</dbReference>
<protein>
    <submittedName>
        <fullName evidence="4">L-ribulose-5-phosphate 4-epimerase</fullName>
    </submittedName>
</protein>
<keyword evidence="2" id="KW-0456">Lyase</keyword>
<dbReference type="AlphaFoldDB" id="A0A1T5KIT5"/>
<dbReference type="GO" id="GO:0016832">
    <property type="term" value="F:aldehyde-lyase activity"/>
    <property type="evidence" value="ECO:0007669"/>
    <property type="project" value="TreeGrafter"/>
</dbReference>